<sequence>MNLSQLICRGHVYHVFRYLLITIGDEMKHTHKAVK</sequence>
<proteinExistence type="predicted"/>
<dbReference type="AlphaFoldDB" id="A0A0A9HDT9"/>
<evidence type="ECO:0000313" key="1">
    <source>
        <dbReference type="EMBL" id="JAE34922.1"/>
    </source>
</evidence>
<organism evidence="1">
    <name type="scientific">Arundo donax</name>
    <name type="common">Giant reed</name>
    <name type="synonym">Donax arundinaceus</name>
    <dbReference type="NCBI Taxonomy" id="35708"/>
    <lineage>
        <taxon>Eukaryota</taxon>
        <taxon>Viridiplantae</taxon>
        <taxon>Streptophyta</taxon>
        <taxon>Embryophyta</taxon>
        <taxon>Tracheophyta</taxon>
        <taxon>Spermatophyta</taxon>
        <taxon>Magnoliopsida</taxon>
        <taxon>Liliopsida</taxon>
        <taxon>Poales</taxon>
        <taxon>Poaceae</taxon>
        <taxon>PACMAD clade</taxon>
        <taxon>Arundinoideae</taxon>
        <taxon>Arundineae</taxon>
        <taxon>Arundo</taxon>
    </lineage>
</organism>
<dbReference type="EMBL" id="GBRH01162974">
    <property type="protein sequence ID" value="JAE34922.1"/>
    <property type="molecule type" value="Transcribed_RNA"/>
</dbReference>
<accession>A0A0A9HDT9</accession>
<protein>
    <submittedName>
        <fullName evidence="1">Uncharacterized protein</fullName>
    </submittedName>
</protein>
<name>A0A0A9HDT9_ARUDO</name>
<reference evidence="1" key="2">
    <citation type="journal article" date="2015" name="Data Brief">
        <title>Shoot transcriptome of the giant reed, Arundo donax.</title>
        <authorList>
            <person name="Barrero R.A."/>
            <person name="Guerrero F.D."/>
            <person name="Moolhuijzen P."/>
            <person name="Goolsby J.A."/>
            <person name="Tidwell J."/>
            <person name="Bellgard S.E."/>
            <person name="Bellgard M.I."/>
        </authorList>
    </citation>
    <scope>NUCLEOTIDE SEQUENCE</scope>
    <source>
        <tissue evidence="1">Shoot tissue taken approximately 20 cm above the soil surface</tissue>
    </source>
</reference>
<reference evidence="1" key="1">
    <citation type="submission" date="2014-09" db="EMBL/GenBank/DDBJ databases">
        <authorList>
            <person name="Magalhaes I.L.F."/>
            <person name="Oliveira U."/>
            <person name="Santos F.R."/>
            <person name="Vidigal T.H.D.A."/>
            <person name="Brescovit A.D."/>
            <person name="Santos A.J."/>
        </authorList>
    </citation>
    <scope>NUCLEOTIDE SEQUENCE</scope>
    <source>
        <tissue evidence="1">Shoot tissue taken approximately 20 cm above the soil surface</tissue>
    </source>
</reference>